<feature type="region of interest" description="Disordered" evidence="1">
    <location>
        <begin position="1"/>
        <end position="23"/>
    </location>
</feature>
<gene>
    <name evidence="2" type="ORF">BU14_0401s0007</name>
</gene>
<feature type="compositionally biased region" description="Basic residues" evidence="1">
    <location>
        <begin position="544"/>
        <end position="554"/>
    </location>
</feature>
<feature type="compositionally biased region" description="Basic and acidic residues" evidence="1">
    <location>
        <begin position="481"/>
        <end position="499"/>
    </location>
</feature>
<feature type="compositionally biased region" description="Basic residues" evidence="1">
    <location>
        <begin position="645"/>
        <end position="658"/>
    </location>
</feature>
<sequence length="916" mass="97281">MKKANTAKSPTSRAHNRGQHRHCGSKWIPTIQHVRDNGDGGVHANVSWTDLTTAAAIQEVVPVALHKLTLLALTRNFAYDPQLASRHFSRLNRAFGPYTYVRPKSAQATMIEADSSAPALPNGFLVPPVQHLDSIFRRLDALSVKARRRYRLLGLKRLEVPSEALVVGIAINGASPGLRNSGQRRLNPSPHGASRSLYPSRHAPSPAAAAKGLLPDDRARRRPIDIQVSRRVAEAVGGGGDRRPLRRKHRPGVPPLAAAAAAVTAATAGGTSAGGTPSGRRRQARAQTPPPASPRRRGRPRGRPSGQPTSRPRPTPPPHEHLHRRVVGGAAEDAHDALPGAPVNNRARKVGEVLRAPDGHPVGNAVEQQHPHRRPQRRRHVQAGGRRTLLARILKGAPHRRRHRRPQAPPVGRPAEGGVQEVKVFAPRLPNEPRIGLVGGRAAADGGDEAVKGARRARKVDARQVGGPRDGSDKGVGGAGHELDDAGREARLGEERVEEVGGVSGGGGGGPEGRVADKGGGRRQVDANGDEAVACAGGGSTRPTAKRAVLRGRHAKAPKVGRLGDRVNLGLPRALAHREHRRGGDAPPPRVRAEEVGGGEKDGRAVRLGGRRPVAPRGGGAGGRLGESGARTRDAAWRRVAAARARARRAGHSRHGSRPRPPAPQRTVTSREPGRYSRHRSFTGRGGWVAPATWRRPPADQAAPTTRGGARGRPAVGAAASRRAADSSRRDDGAGAMAAGGRRGRPHGLGRRAMARRRQWRCGQEGDRPRSRRPRPPPTPQRRAVGGADGVAGDSAQVGEGAQVGPAARVRHPHRVDGRGKRDAGSDAREQRRESRGAMRRRGGIRQGVVVCALPVLVRALPVLVCAFAMRACGALRDTSRRSPKLSGRSAALDPRAPRGSSTGSARKCCMTYRDQ</sequence>
<organism evidence="2 3">
    <name type="scientific">Porphyra umbilicalis</name>
    <name type="common">Purple laver</name>
    <name type="synonym">Red alga</name>
    <dbReference type="NCBI Taxonomy" id="2786"/>
    <lineage>
        <taxon>Eukaryota</taxon>
        <taxon>Rhodophyta</taxon>
        <taxon>Bangiophyceae</taxon>
        <taxon>Bangiales</taxon>
        <taxon>Bangiaceae</taxon>
        <taxon>Porphyra</taxon>
    </lineage>
</organism>
<feature type="compositionally biased region" description="Low complexity" evidence="1">
    <location>
        <begin position="606"/>
        <end position="616"/>
    </location>
</feature>
<feature type="region of interest" description="Disordered" evidence="1">
    <location>
        <begin position="356"/>
        <end position="384"/>
    </location>
</feature>
<feature type="region of interest" description="Disordered" evidence="1">
    <location>
        <begin position="879"/>
        <end position="916"/>
    </location>
</feature>
<dbReference type="Proteomes" id="UP000218209">
    <property type="component" value="Unassembled WGS sequence"/>
</dbReference>
<feature type="compositionally biased region" description="Basic residues" evidence="1">
    <location>
        <begin position="14"/>
        <end position="23"/>
    </location>
</feature>
<feature type="compositionally biased region" description="Basic and acidic residues" evidence="1">
    <location>
        <begin position="815"/>
        <end position="837"/>
    </location>
</feature>
<feature type="region of interest" description="Disordered" evidence="1">
    <location>
        <begin position="397"/>
        <end position="417"/>
    </location>
</feature>
<dbReference type="AlphaFoldDB" id="A0A1X6NWF2"/>
<feature type="compositionally biased region" description="Gly residues" evidence="1">
    <location>
        <begin position="502"/>
        <end position="512"/>
    </location>
</feature>
<feature type="region of interest" description="Disordered" evidence="1">
    <location>
        <begin position="436"/>
        <end position="554"/>
    </location>
</feature>
<reference evidence="2 3" key="1">
    <citation type="submission" date="2017-03" db="EMBL/GenBank/DDBJ databases">
        <title>WGS assembly of Porphyra umbilicalis.</title>
        <authorList>
            <person name="Brawley S.H."/>
            <person name="Blouin N.A."/>
            <person name="Ficko-Blean E."/>
            <person name="Wheeler G.L."/>
            <person name="Lohr M."/>
            <person name="Goodson H.V."/>
            <person name="Jenkins J.W."/>
            <person name="Blaby-Haas C.E."/>
            <person name="Helliwell K.E."/>
            <person name="Chan C."/>
            <person name="Marriage T."/>
            <person name="Bhattacharya D."/>
            <person name="Klein A.S."/>
            <person name="Badis Y."/>
            <person name="Brodie J."/>
            <person name="Cao Y."/>
            <person name="Collen J."/>
            <person name="Dittami S.M."/>
            <person name="Gachon C.M."/>
            <person name="Green B.R."/>
            <person name="Karpowicz S."/>
            <person name="Kim J.W."/>
            <person name="Kudahl U."/>
            <person name="Lin S."/>
            <person name="Michel G."/>
            <person name="Mittag M."/>
            <person name="Olson B.J."/>
            <person name="Pangilinan J."/>
            <person name="Peng Y."/>
            <person name="Qiu H."/>
            <person name="Shu S."/>
            <person name="Singer J.T."/>
            <person name="Smith A.G."/>
            <person name="Sprecher B.N."/>
            <person name="Wagner V."/>
            <person name="Wang W."/>
            <person name="Wang Z.-Y."/>
            <person name="Yan J."/>
            <person name="Yarish C."/>
            <person name="Zoeuner-Riek S."/>
            <person name="Zhuang Y."/>
            <person name="Zou Y."/>
            <person name="Lindquist E.A."/>
            <person name="Grimwood J."/>
            <person name="Barry K."/>
            <person name="Rokhsar D.S."/>
            <person name="Schmutz J."/>
            <person name="Stiller J.W."/>
            <person name="Grossman A.R."/>
            <person name="Prochnik S.E."/>
        </authorList>
    </citation>
    <scope>NUCLEOTIDE SEQUENCE [LARGE SCALE GENOMIC DNA]</scope>
    <source>
        <strain evidence="2">4086291</strain>
    </source>
</reference>
<evidence type="ECO:0000256" key="1">
    <source>
        <dbReference type="SAM" id="MobiDB-lite"/>
    </source>
</evidence>
<feature type="compositionally biased region" description="Basic and acidic residues" evidence="1">
    <location>
        <begin position="723"/>
        <end position="733"/>
    </location>
</feature>
<keyword evidence="3" id="KW-1185">Reference proteome</keyword>
<evidence type="ECO:0000313" key="2">
    <source>
        <dbReference type="EMBL" id="OSX72836.1"/>
    </source>
</evidence>
<feature type="compositionally biased region" description="Basic and acidic residues" evidence="1">
    <location>
        <begin position="214"/>
        <end position="224"/>
    </location>
</feature>
<protein>
    <submittedName>
        <fullName evidence="2">Uncharacterized protein</fullName>
    </submittedName>
</protein>
<feature type="compositionally biased region" description="Basic and acidic residues" evidence="1">
    <location>
        <begin position="591"/>
        <end position="605"/>
    </location>
</feature>
<feature type="region of interest" description="Disordered" evidence="1">
    <location>
        <begin position="577"/>
        <end position="841"/>
    </location>
</feature>
<feature type="compositionally biased region" description="Basic residues" evidence="1">
    <location>
        <begin position="371"/>
        <end position="381"/>
    </location>
</feature>
<feature type="compositionally biased region" description="Polar residues" evidence="1">
    <location>
        <begin position="1"/>
        <end position="13"/>
    </location>
</feature>
<feature type="compositionally biased region" description="Low complexity" evidence="1">
    <location>
        <begin position="702"/>
        <end position="722"/>
    </location>
</feature>
<feature type="compositionally biased region" description="Basic and acidic residues" evidence="1">
    <location>
        <begin position="514"/>
        <end position="525"/>
    </location>
</feature>
<feature type="compositionally biased region" description="Low complexity" evidence="1">
    <location>
        <begin position="781"/>
        <end position="799"/>
    </location>
</feature>
<feature type="compositionally biased region" description="Low complexity" evidence="1">
    <location>
        <begin position="255"/>
        <end position="270"/>
    </location>
</feature>
<name>A0A1X6NWF2_PORUM</name>
<accession>A0A1X6NWF2</accession>
<feature type="compositionally biased region" description="Basic residues" evidence="1">
    <location>
        <begin position="397"/>
        <end position="406"/>
    </location>
</feature>
<feature type="compositionally biased region" description="Basic residues" evidence="1">
    <location>
        <begin position="742"/>
        <end position="760"/>
    </location>
</feature>
<feature type="compositionally biased region" description="Gly residues" evidence="1">
    <location>
        <begin position="617"/>
        <end position="626"/>
    </location>
</feature>
<feature type="region of interest" description="Disordered" evidence="1">
    <location>
        <begin position="177"/>
        <end position="322"/>
    </location>
</feature>
<proteinExistence type="predicted"/>
<dbReference type="EMBL" id="KV919035">
    <property type="protein sequence ID" value="OSX72836.1"/>
    <property type="molecule type" value="Genomic_DNA"/>
</dbReference>
<evidence type="ECO:0000313" key="3">
    <source>
        <dbReference type="Proteomes" id="UP000218209"/>
    </source>
</evidence>